<name>A0AAP0JQW4_9MAGN</name>
<keyword evidence="1" id="KW-0732">Signal</keyword>
<comment type="caution">
    <text evidence="3">The sequence shown here is derived from an EMBL/GenBank/DDBJ whole genome shotgun (WGS) entry which is preliminary data.</text>
</comment>
<feature type="chain" id="PRO_5042856423" description="Bifunctional inhibitor/plant lipid transfer protein/seed storage helical domain-containing protein" evidence="1">
    <location>
        <begin position="25"/>
        <end position="110"/>
    </location>
</feature>
<dbReference type="SUPFAM" id="SSF47699">
    <property type="entry name" value="Bifunctional inhibitor/lipid-transfer protein/seed storage 2S albumin"/>
    <property type="match status" value="1"/>
</dbReference>
<evidence type="ECO:0000259" key="2">
    <source>
        <dbReference type="Pfam" id="PF14368"/>
    </source>
</evidence>
<dbReference type="InterPro" id="IPR039265">
    <property type="entry name" value="DIR1-like"/>
</dbReference>
<dbReference type="Pfam" id="PF14368">
    <property type="entry name" value="LTP_2"/>
    <property type="match status" value="1"/>
</dbReference>
<keyword evidence="4" id="KW-1185">Reference proteome</keyword>
<dbReference type="EMBL" id="JBBNAE010000003">
    <property type="protein sequence ID" value="KAK9138576.1"/>
    <property type="molecule type" value="Genomic_DNA"/>
</dbReference>
<feature type="domain" description="Bifunctional inhibitor/plant lipid transfer protein/seed storage helical" evidence="2">
    <location>
        <begin position="16"/>
        <end position="97"/>
    </location>
</feature>
<dbReference type="InterPro" id="IPR036312">
    <property type="entry name" value="Bifun_inhib/LTP/seed_sf"/>
</dbReference>
<dbReference type="Proteomes" id="UP001417504">
    <property type="component" value="Unassembled WGS sequence"/>
</dbReference>
<organism evidence="3 4">
    <name type="scientific">Stephania japonica</name>
    <dbReference type="NCBI Taxonomy" id="461633"/>
    <lineage>
        <taxon>Eukaryota</taxon>
        <taxon>Viridiplantae</taxon>
        <taxon>Streptophyta</taxon>
        <taxon>Embryophyta</taxon>
        <taxon>Tracheophyta</taxon>
        <taxon>Spermatophyta</taxon>
        <taxon>Magnoliopsida</taxon>
        <taxon>Ranunculales</taxon>
        <taxon>Menispermaceae</taxon>
        <taxon>Menispermoideae</taxon>
        <taxon>Cissampelideae</taxon>
        <taxon>Stephania</taxon>
    </lineage>
</organism>
<proteinExistence type="predicted"/>
<evidence type="ECO:0000313" key="4">
    <source>
        <dbReference type="Proteomes" id="UP001417504"/>
    </source>
</evidence>
<gene>
    <name evidence="3" type="ORF">Sjap_009170</name>
</gene>
<protein>
    <recommendedName>
        <fullName evidence="2">Bifunctional inhibitor/plant lipid transfer protein/seed storage helical domain-containing protein</fullName>
    </recommendedName>
</protein>
<dbReference type="GO" id="GO:0009627">
    <property type="term" value="P:systemic acquired resistance"/>
    <property type="evidence" value="ECO:0007669"/>
    <property type="project" value="InterPro"/>
</dbReference>
<dbReference type="GO" id="GO:0005504">
    <property type="term" value="F:fatty acid binding"/>
    <property type="evidence" value="ECO:0007669"/>
    <property type="project" value="InterPro"/>
</dbReference>
<evidence type="ECO:0000313" key="3">
    <source>
        <dbReference type="EMBL" id="KAK9138576.1"/>
    </source>
</evidence>
<dbReference type="PANTHER" id="PTHR33122:SF60">
    <property type="entry name" value="LIPID-TRANSFER PROTEIN DIR1-RELATED"/>
    <property type="match status" value="1"/>
</dbReference>
<dbReference type="InterPro" id="IPR016140">
    <property type="entry name" value="Bifunc_inhib/LTP/seed_store"/>
</dbReference>
<reference evidence="3 4" key="1">
    <citation type="submission" date="2024-01" db="EMBL/GenBank/DDBJ databases">
        <title>Genome assemblies of Stephania.</title>
        <authorList>
            <person name="Yang L."/>
        </authorList>
    </citation>
    <scope>NUCLEOTIDE SEQUENCE [LARGE SCALE GENOMIC DNA]</scope>
    <source>
        <strain evidence="3">QJT</strain>
        <tissue evidence="3">Leaf</tissue>
    </source>
</reference>
<evidence type="ECO:0000256" key="1">
    <source>
        <dbReference type="SAM" id="SignalP"/>
    </source>
</evidence>
<accession>A0AAP0JQW4</accession>
<feature type="signal peptide" evidence="1">
    <location>
        <begin position="1"/>
        <end position="24"/>
    </location>
</feature>
<sequence length="110" mass="12063">MAQPRKSVLIVMVAVALMLLVTIGDNHRCNAQLCNVTAAGMRACRPSVSNPNPKPPSDVCCSALEHADFKCFCKYYKNTDLMKSLGIDPQLARNFPRSAILLRPRSSVTN</sequence>
<dbReference type="PANTHER" id="PTHR33122">
    <property type="entry name" value="LIPID BINDING PROTEIN-RELATED"/>
    <property type="match status" value="1"/>
</dbReference>
<dbReference type="AlphaFoldDB" id="A0AAP0JQW4"/>
<dbReference type="Gene3D" id="1.10.110.10">
    <property type="entry name" value="Plant lipid-transfer and hydrophobic proteins"/>
    <property type="match status" value="1"/>
</dbReference>